<dbReference type="Proteomes" id="UP000654370">
    <property type="component" value="Unassembled WGS sequence"/>
</dbReference>
<keyword evidence="5" id="KW-0732">Signal</keyword>
<name>A0A8H7Q3T1_MORIS</name>
<keyword evidence="2 4" id="KW-0378">Hydrolase</keyword>
<proteinExistence type="inferred from homology"/>
<dbReference type="InterPro" id="IPR017853">
    <property type="entry name" value="GH"/>
</dbReference>
<evidence type="ECO:0000256" key="2">
    <source>
        <dbReference type="ARBA" id="ARBA00022801"/>
    </source>
</evidence>
<evidence type="ECO:0000313" key="8">
    <source>
        <dbReference type="EMBL" id="KAG2184783.1"/>
    </source>
</evidence>
<evidence type="ECO:0000259" key="6">
    <source>
        <dbReference type="Pfam" id="PF00150"/>
    </source>
</evidence>
<evidence type="ECO:0008006" key="10">
    <source>
        <dbReference type="Google" id="ProtNLM"/>
    </source>
</evidence>
<dbReference type="PANTHER" id="PTHR31308:SF3">
    <property type="entry name" value="ENDOGLYCOCERAMIDASE"/>
    <property type="match status" value="1"/>
</dbReference>
<evidence type="ECO:0000256" key="1">
    <source>
        <dbReference type="ARBA" id="ARBA00005641"/>
    </source>
</evidence>
<reference evidence="8" key="1">
    <citation type="submission" date="2020-12" db="EMBL/GenBank/DDBJ databases">
        <title>Metabolic potential, ecology and presence of endohyphal bacteria is reflected in genomic diversity of Mucoromycotina.</title>
        <authorList>
            <person name="Muszewska A."/>
            <person name="Okrasinska A."/>
            <person name="Steczkiewicz K."/>
            <person name="Drgas O."/>
            <person name="Orlowska M."/>
            <person name="Perlinska-Lenart U."/>
            <person name="Aleksandrzak-Piekarczyk T."/>
            <person name="Szatraj K."/>
            <person name="Zielenkiewicz U."/>
            <person name="Pilsyk S."/>
            <person name="Malc E."/>
            <person name="Mieczkowski P."/>
            <person name="Kruszewska J.S."/>
            <person name="Biernat P."/>
            <person name="Pawlowska J."/>
        </authorList>
    </citation>
    <scope>NUCLEOTIDE SEQUENCE</scope>
    <source>
        <strain evidence="8">WA0000067209</strain>
    </source>
</reference>
<dbReference type="InterPro" id="IPR041036">
    <property type="entry name" value="GH5_C"/>
</dbReference>
<dbReference type="GO" id="GO:0004553">
    <property type="term" value="F:hydrolase activity, hydrolyzing O-glycosyl compounds"/>
    <property type="evidence" value="ECO:0007669"/>
    <property type="project" value="InterPro"/>
</dbReference>
<keyword evidence="3 4" id="KW-0326">Glycosidase</keyword>
<dbReference type="OrthoDB" id="1887033at2759"/>
<dbReference type="Pfam" id="PF00150">
    <property type="entry name" value="Cellulase"/>
    <property type="match status" value="1"/>
</dbReference>
<dbReference type="InterPro" id="IPR013780">
    <property type="entry name" value="Glyco_hydro_b"/>
</dbReference>
<feature type="chain" id="PRO_5034835564" description="Endoglycoceramidase" evidence="5">
    <location>
        <begin position="26"/>
        <end position="501"/>
    </location>
</feature>
<keyword evidence="9" id="KW-1185">Reference proteome</keyword>
<sequence length="501" mass="55431">MQLVTCSLITSAISVLLASSTLVSAVDPQGWYAANPGLSKIGLVNQNTHQITDVFGRVRFFHGTNVVMKQAPWYRSSNFDPPNSFGLQDVQNLQKLGVNAVRLGHHWAGAEPVRGQYNQTFLDIMKSQTQLAEDHGIYILVDVHQDVLAGQFCGHGVPNWFAQHSWVSSYKAFPVPQKLTPFAVDSNGMPTPSSVCDSIDWSLSYLTVAVCNAFGRLYNNYDNLGDSFAAYWKKLAQQYTNTTNILGYNLLNEPWVGDSYSDPTLLTPGVADHKNLEPLWNKAATQIRTVDTNKLIFFEGTTYDILSGFNNVPLGDGSRTVQSFHYYNPPQLGTIQTTIKNRIQDNVRLHTASMLTEHTMWMGDATQMANIQSAVETADTYMMSWMGWAYENLYNTTTDQPYSEIAAFYSRAYPAAVAGNPTSFFFNSTDNSFNLAYTISKNVSAPTEIILPVGTYPNGYTVSTTPASSLVQYTKDSMTLALFTADNATDGQAVTVHITKK</sequence>
<dbReference type="GO" id="GO:0016042">
    <property type="term" value="P:lipid catabolic process"/>
    <property type="evidence" value="ECO:0007669"/>
    <property type="project" value="UniProtKB-ARBA"/>
</dbReference>
<evidence type="ECO:0000256" key="4">
    <source>
        <dbReference type="RuleBase" id="RU361153"/>
    </source>
</evidence>
<dbReference type="GO" id="GO:0000272">
    <property type="term" value="P:polysaccharide catabolic process"/>
    <property type="evidence" value="ECO:0007669"/>
    <property type="project" value="InterPro"/>
</dbReference>
<dbReference type="SUPFAM" id="SSF51445">
    <property type="entry name" value="(Trans)glycosidases"/>
    <property type="match status" value="1"/>
</dbReference>
<dbReference type="Pfam" id="PF18564">
    <property type="entry name" value="Glyco_hydro_5_C"/>
    <property type="match status" value="1"/>
</dbReference>
<accession>A0A8H7Q3T1</accession>
<dbReference type="PANTHER" id="PTHR31308">
    <property type="match status" value="1"/>
</dbReference>
<dbReference type="GO" id="GO:1901136">
    <property type="term" value="P:carbohydrate derivative catabolic process"/>
    <property type="evidence" value="ECO:0007669"/>
    <property type="project" value="UniProtKB-ARBA"/>
</dbReference>
<dbReference type="EMBL" id="JAEPQZ010000002">
    <property type="protein sequence ID" value="KAG2184783.1"/>
    <property type="molecule type" value="Genomic_DNA"/>
</dbReference>
<gene>
    <name evidence="8" type="ORF">INT43_000696</name>
</gene>
<organism evidence="8 9">
    <name type="scientific">Mortierella isabellina</name>
    <name type="common">Filamentous fungus</name>
    <name type="synonym">Umbelopsis isabellina</name>
    <dbReference type="NCBI Taxonomy" id="91625"/>
    <lineage>
        <taxon>Eukaryota</taxon>
        <taxon>Fungi</taxon>
        <taxon>Fungi incertae sedis</taxon>
        <taxon>Mucoromycota</taxon>
        <taxon>Mucoromycotina</taxon>
        <taxon>Umbelopsidomycetes</taxon>
        <taxon>Umbelopsidales</taxon>
        <taxon>Umbelopsidaceae</taxon>
        <taxon>Umbelopsis</taxon>
    </lineage>
</organism>
<feature type="domain" description="Glycoside hydrolase family 5" evidence="6">
    <location>
        <begin position="90"/>
        <end position="391"/>
    </location>
</feature>
<protein>
    <recommendedName>
        <fullName evidence="10">Endoglycoceramidase</fullName>
    </recommendedName>
</protein>
<dbReference type="Gene3D" id="2.60.40.1180">
    <property type="entry name" value="Golgi alpha-mannosidase II"/>
    <property type="match status" value="1"/>
</dbReference>
<evidence type="ECO:0000256" key="5">
    <source>
        <dbReference type="SAM" id="SignalP"/>
    </source>
</evidence>
<dbReference type="AlphaFoldDB" id="A0A8H7Q3T1"/>
<feature type="domain" description="Glycoside hydrolase family 5 C-terminal" evidence="7">
    <location>
        <begin position="411"/>
        <end position="498"/>
    </location>
</feature>
<evidence type="ECO:0000259" key="7">
    <source>
        <dbReference type="Pfam" id="PF18564"/>
    </source>
</evidence>
<evidence type="ECO:0000256" key="3">
    <source>
        <dbReference type="ARBA" id="ARBA00023295"/>
    </source>
</evidence>
<comment type="caution">
    <text evidence="8">The sequence shown here is derived from an EMBL/GenBank/DDBJ whole genome shotgun (WGS) entry which is preliminary data.</text>
</comment>
<evidence type="ECO:0000313" key="9">
    <source>
        <dbReference type="Proteomes" id="UP000654370"/>
    </source>
</evidence>
<comment type="similarity">
    <text evidence="1 4">Belongs to the glycosyl hydrolase 5 (cellulase A) family.</text>
</comment>
<dbReference type="Gene3D" id="3.20.20.80">
    <property type="entry name" value="Glycosidases"/>
    <property type="match status" value="1"/>
</dbReference>
<dbReference type="InterPro" id="IPR001547">
    <property type="entry name" value="Glyco_hydro_5"/>
</dbReference>
<feature type="signal peptide" evidence="5">
    <location>
        <begin position="1"/>
        <end position="25"/>
    </location>
</feature>
<dbReference type="InterPro" id="IPR052066">
    <property type="entry name" value="Glycosphingolipid_Hydrolases"/>
</dbReference>